<dbReference type="GO" id="GO:0005524">
    <property type="term" value="F:ATP binding"/>
    <property type="evidence" value="ECO:0007669"/>
    <property type="project" value="UniProtKB-KW"/>
</dbReference>
<dbReference type="PROSITE" id="PS50051">
    <property type="entry name" value="MCM_2"/>
    <property type="match status" value="1"/>
</dbReference>
<keyword evidence="9" id="KW-1185">Reference proteome</keyword>
<accession>A0A9P0AHZ6</accession>
<name>A0A9P0AHZ6_BEMTA</name>
<evidence type="ECO:0000256" key="2">
    <source>
        <dbReference type="ARBA" id="ARBA00022705"/>
    </source>
</evidence>
<sequence>MDDSTRSVLHEVMEQQTLSIAKAGIICQLNARTSVLAAANPCESQWNTNKTIIENIQLPHTLLSRFDLIFLLLDPQSDVFDRKLARHLVSLYYRSQEEEEDEMLDRTILRDYLAYAKENIRPQLTEEASQSLVQTYVDMRAVGSGKGQVSAYPRQLESLIRLSEAHAKMRFSQKVEVEDVQEAYRLHREALKQSAVDPATGKIDIGIITTGYSMSARERRTETTQLLKKLLSGKPKSATLNSQKLFKELKDSASFRITPDMFEESLKDCQDDNLLVIVNKSTIRLS</sequence>
<organism evidence="8 9">
    <name type="scientific">Bemisia tabaci</name>
    <name type="common">Sweetpotato whitefly</name>
    <name type="synonym">Aleurodes tabaci</name>
    <dbReference type="NCBI Taxonomy" id="7038"/>
    <lineage>
        <taxon>Eukaryota</taxon>
        <taxon>Metazoa</taxon>
        <taxon>Ecdysozoa</taxon>
        <taxon>Arthropoda</taxon>
        <taxon>Hexapoda</taxon>
        <taxon>Insecta</taxon>
        <taxon>Pterygota</taxon>
        <taxon>Neoptera</taxon>
        <taxon>Paraneoptera</taxon>
        <taxon>Hemiptera</taxon>
        <taxon>Sternorrhyncha</taxon>
        <taxon>Aleyrodoidea</taxon>
        <taxon>Aleyrodidae</taxon>
        <taxon>Aleyrodinae</taxon>
        <taxon>Bemisia</taxon>
    </lineage>
</organism>
<reference evidence="8" key="1">
    <citation type="submission" date="2021-12" db="EMBL/GenBank/DDBJ databases">
        <authorList>
            <person name="King R."/>
        </authorList>
    </citation>
    <scope>NUCLEOTIDE SEQUENCE</scope>
</reference>
<evidence type="ECO:0000259" key="7">
    <source>
        <dbReference type="PROSITE" id="PS50051"/>
    </source>
</evidence>
<keyword evidence="5 6" id="KW-0238">DNA-binding</keyword>
<dbReference type="GO" id="GO:0042555">
    <property type="term" value="C:MCM complex"/>
    <property type="evidence" value="ECO:0007669"/>
    <property type="project" value="TreeGrafter"/>
</dbReference>
<dbReference type="Pfam" id="PF00493">
    <property type="entry name" value="MCM"/>
    <property type="match status" value="1"/>
</dbReference>
<dbReference type="Gene3D" id="1.10.10.10">
    <property type="entry name" value="Winged helix-like DNA-binding domain superfamily/Winged helix DNA-binding domain"/>
    <property type="match status" value="1"/>
</dbReference>
<evidence type="ECO:0000313" key="8">
    <source>
        <dbReference type="EMBL" id="CAH0394984.1"/>
    </source>
</evidence>
<dbReference type="Gene3D" id="3.40.50.300">
    <property type="entry name" value="P-loop containing nucleotide triphosphate hydrolases"/>
    <property type="match status" value="1"/>
</dbReference>
<proteinExistence type="inferred from homology"/>
<feature type="domain" description="MCM C-terminal AAA(+) ATPase" evidence="7">
    <location>
        <begin position="1"/>
        <end position="88"/>
    </location>
</feature>
<dbReference type="AlphaFoldDB" id="A0A9P0AHZ6"/>
<dbReference type="InterPro" id="IPR036388">
    <property type="entry name" value="WH-like_DNA-bd_sf"/>
</dbReference>
<dbReference type="GO" id="GO:0005634">
    <property type="term" value="C:nucleus"/>
    <property type="evidence" value="ECO:0007669"/>
    <property type="project" value="TreeGrafter"/>
</dbReference>
<gene>
    <name evidence="8" type="ORF">BEMITA_LOCUS13224</name>
</gene>
<dbReference type="GO" id="GO:0003697">
    <property type="term" value="F:single-stranded DNA binding"/>
    <property type="evidence" value="ECO:0007669"/>
    <property type="project" value="TreeGrafter"/>
</dbReference>
<keyword evidence="3 6" id="KW-0547">Nucleotide-binding</keyword>
<keyword evidence="4 6" id="KW-0067">ATP-binding</keyword>
<dbReference type="InterPro" id="IPR001208">
    <property type="entry name" value="MCM_dom"/>
</dbReference>
<evidence type="ECO:0000256" key="4">
    <source>
        <dbReference type="ARBA" id="ARBA00022840"/>
    </source>
</evidence>
<dbReference type="PANTHER" id="PTHR11630:SF66">
    <property type="entry name" value="DNA REPLICATION LICENSING FACTOR MCM4"/>
    <property type="match status" value="1"/>
</dbReference>
<dbReference type="GO" id="GO:1902975">
    <property type="term" value="P:mitotic DNA replication initiation"/>
    <property type="evidence" value="ECO:0007669"/>
    <property type="project" value="TreeGrafter"/>
</dbReference>
<dbReference type="InterPro" id="IPR031327">
    <property type="entry name" value="MCM"/>
</dbReference>
<evidence type="ECO:0000256" key="3">
    <source>
        <dbReference type="ARBA" id="ARBA00022741"/>
    </source>
</evidence>
<dbReference type="GO" id="GO:0000727">
    <property type="term" value="P:double-strand break repair via break-induced replication"/>
    <property type="evidence" value="ECO:0007669"/>
    <property type="project" value="TreeGrafter"/>
</dbReference>
<dbReference type="SMART" id="SM00350">
    <property type="entry name" value="MCM"/>
    <property type="match status" value="1"/>
</dbReference>
<evidence type="ECO:0000313" key="9">
    <source>
        <dbReference type="Proteomes" id="UP001152759"/>
    </source>
</evidence>
<dbReference type="InterPro" id="IPR027417">
    <property type="entry name" value="P-loop_NTPase"/>
</dbReference>
<dbReference type="GO" id="GO:0006271">
    <property type="term" value="P:DNA strand elongation involved in DNA replication"/>
    <property type="evidence" value="ECO:0007669"/>
    <property type="project" value="TreeGrafter"/>
</dbReference>
<dbReference type="Proteomes" id="UP001152759">
    <property type="component" value="Chromosome 8"/>
</dbReference>
<dbReference type="SUPFAM" id="SSF52540">
    <property type="entry name" value="P-loop containing nucleoside triphosphate hydrolases"/>
    <property type="match status" value="1"/>
</dbReference>
<dbReference type="EMBL" id="OU963869">
    <property type="protein sequence ID" value="CAH0394984.1"/>
    <property type="molecule type" value="Genomic_DNA"/>
</dbReference>
<evidence type="ECO:0000256" key="5">
    <source>
        <dbReference type="ARBA" id="ARBA00023125"/>
    </source>
</evidence>
<dbReference type="GO" id="GO:0017116">
    <property type="term" value="F:single-stranded DNA helicase activity"/>
    <property type="evidence" value="ECO:0007669"/>
    <property type="project" value="TreeGrafter"/>
</dbReference>
<evidence type="ECO:0000256" key="1">
    <source>
        <dbReference type="ARBA" id="ARBA00008010"/>
    </source>
</evidence>
<dbReference type="PRINTS" id="PR01657">
    <property type="entry name" value="MCMFAMILY"/>
</dbReference>
<protein>
    <recommendedName>
        <fullName evidence="7">MCM C-terminal AAA(+) ATPase domain-containing protein</fullName>
    </recommendedName>
</protein>
<keyword evidence="2" id="KW-0235">DNA replication</keyword>
<dbReference type="InterPro" id="IPR041562">
    <property type="entry name" value="MCM_lid"/>
</dbReference>
<dbReference type="PANTHER" id="PTHR11630">
    <property type="entry name" value="DNA REPLICATION LICENSING FACTOR MCM FAMILY MEMBER"/>
    <property type="match status" value="1"/>
</dbReference>
<dbReference type="Pfam" id="PF17855">
    <property type="entry name" value="MCM_lid"/>
    <property type="match status" value="1"/>
</dbReference>
<comment type="similarity">
    <text evidence="1 6">Belongs to the MCM family.</text>
</comment>
<evidence type="ECO:0000256" key="6">
    <source>
        <dbReference type="RuleBase" id="RU004070"/>
    </source>
</evidence>